<dbReference type="STRING" id="946362.F2ULM0"/>
<evidence type="ECO:0000313" key="8">
    <source>
        <dbReference type="Proteomes" id="UP000007799"/>
    </source>
</evidence>
<evidence type="ECO:0000256" key="4">
    <source>
        <dbReference type="ARBA" id="ARBA00022946"/>
    </source>
</evidence>
<dbReference type="PANTHER" id="PTHR31107">
    <property type="entry name" value="APOPTOGENIC PROTEIN 1, MITOCHONDRIAL"/>
    <property type="match status" value="1"/>
</dbReference>
<sequence length="155" mass="18303">MMASTRVLAPHPVSNLRRIERVPRADETRAEKRLRLQLDADHEFHQRFWHKNNTDFKQAREAFLEEHREDMSAGRLPAHLMAEFYCSFLEAHREDHITYNLEWWGRAARQIPLYVHAYVSRFFTFSWLTLQPQHSELQEGPSSQPVSCEHCGACG</sequence>
<protein>
    <submittedName>
        <fullName evidence="7">Uncharacterized protein</fullName>
    </submittedName>
</protein>
<dbReference type="GO" id="GO:0097193">
    <property type="term" value="P:intrinsic apoptotic signaling pathway"/>
    <property type="evidence" value="ECO:0007669"/>
    <property type="project" value="InterPro"/>
</dbReference>
<evidence type="ECO:0000256" key="1">
    <source>
        <dbReference type="ARBA" id="ARBA00004443"/>
    </source>
</evidence>
<keyword evidence="6" id="KW-0472">Membrane</keyword>
<dbReference type="OrthoDB" id="6246201at2759"/>
<dbReference type="EMBL" id="GL832980">
    <property type="protein sequence ID" value="EGD78019.1"/>
    <property type="molecule type" value="Genomic_DNA"/>
</dbReference>
<proteinExistence type="inferred from homology"/>
<keyword evidence="5" id="KW-0496">Mitochondrion</keyword>
<accession>F2ULM0</accession>
<evidence type="ECO:0000256" key="5">
    <source>
        <dbReference type="ARBA" id="ARBA00023128"/>
    </source>
</evidence>
<dbReference type="FunCoup" id="F2ULM0">
    <property type="interactions" value="318"/>
</dbReference>
<evidence type="ECO:0000256" key="3">
    <source>
        <dbReference type="ARBA" id="ARBA00022792"/>
    </source>
</evidence>
<evidence type="ECO:0000313" key="7">
    <source>
        <dbReference type="EMBL" id="EGD78019.1"/>
    </source>
</evidence>
<organism evidence="8">
    <name type="scientific">Salpingoeca rosetta (strain ATCC 50818 / BSB-021)</name>
    <dbReference type="NCBI Taxonomy" id="946362"/>
    <lineage>
        <taxon>Eukaryota</taxon>
        <taxon>Choanoflagellata</taxon>
        <taxon>Craspedida</taxon>
        <taxon>Salpingoecidae</taxon>
        <taxon>Salpingoeca</taxon>
    </lineage>
</organism>
<dbReference type="RefSeq" id="XP_004990081.1">
    <property type="nucleotide sequence ID" value="XM_004990024.1"/>
</dbReference>
<evidence type="ECO:0000256" key="6">
    <source>
        <dbReference type="ARBA" id="ARBA00023136"/>
    </source>
</evidence>
<dbReference type="GeneID" id="16070633"/>
<dbReference type="Proteomes" id="UP000007799">
    <property type="component" value="Unassembled WGS sequence"/>
</dbReference>
<keyword evidence="8" id="KW-1185">Reference proteome</keyword>
<gene>
    <name evidence="7" type="ORF">PTSG_09657</name>
</gene>
<dbReference type="InterPro" id="IPR018796">
    <property type="entry name" value="COA8"/>
</dbReference>
<keyword evidence="3" id="KW-0999">Mitochondrion inner membrane</keyword>
<dbReference type="PANTHER" id="PTHR31107:SF2">
    <property type="entry name" value="CYTOCHROME C OXIDASE ASSEMBLY FACTOR 8"/>
    <property type="match status" value="1"/>
</dbReference>
<dbReference type="InParanoid" id="F2ULM0"/>
<keyword evidence="4" id="KW-0809">Transit peptide</keyword>
<dbReference type="Pfam" id="PF10231">
    <property type="entry name" value="COA8"/>
    <property type="match status" value="1"/>
</dbReference>
<dbReference type="KEGG" id="sre:PTSG_09657"/>
<comment type="subcellular location">
    <subcellularLocation>
        <location evidence="1">Mitochondrion inner membrane</location>
        <topology evidence="1">Peripheral membrane protein</topology>
        <orientation evidence="1">Matrix side</orientation>
    </subcellularLocation>
</comment>
<name>F2ULM0_SALR5</name>
<dbReference type="AlphaFoldDB" id="F2ULM0"/>
<dbReference type="GO" id="GO:0005743">
    <property type="term" value="C:mitochondrial inner membrane"/>
    <property type="evidence" value="ECO:0007669"/>
    <property type="project" value="UniProtKB-SubCell"/>
</dbReference>
<comment type="similarity">
    <text evidence="2">Belongs to the COA8 family.</text>
</comment>
<evidence type="ECO:0000256" key="2">
    <source>
        <dbReference type="ARBA" id="ARBA00005453"/>
    </source>
</evidence>
<reference evidence="7" key="1">
    <citation type="submission" date="2009-08" db="EMBL/GenBank/DDBJ databases">
        <title>Annotation of Salpingoeca rosetta.</title>
        <authorList>
            <consortium name="The Broad Institute Genome Sequencing Platform"/>
            <person name="Russ C."/>
            <person name="Cuomo C."/>
            <person name="Burger G."/>
            <person name="Gray M.W."/>
            <person name="Holland P.W.H."/>
            <person name="King N."/>
            <person name="Lang F.B.F."/>
            <person name="Roger A.J."/>
            <person name="Ruiz-Trillo I."/>
            <person name="Young S.K."/>
            <person name="Zeng Q."/>
            <person name="Gargeya S."/>
            <person name="Alvarado L."/>
            <person name="Berlin A."/>
            <person name="Chapman S.B."/>
            <person name="Chen Z."/>
            <person name="Freedman E."/>
            <person name="Gellesch M."/>
            <person name="Goldberg J."/>
            <person name="Griggs A."/>
            <person name="Gujja S."/>
            <person name="Heilman E."/>
            <person name="Heiman D."/>
            <person name="Howarth C."/>
            <person name="Mehta T."/>
            <person name="Neiman D."/>
            <person name="Pearson M."/>
            <person name="Roberts A."/>
            <person name="Saif S."/>
            <person name="Shea T."/>
            <person name="Shenoy N."/>
            <person name="Sisk P."/>
            <person name="Stolte C."/>
            <person name="Sykes S."/>
            <person name="White J."/>
            <person name="Yandava C."/>
            <person name="Haas B."/>
            <person name="Nusbaum C."/>
            <person name="Birren B."/>
        </authorList>
    </citation>
    <scope>NUCLEOTIDE SEQUENCE [LARGE SCALE GENOMIC DNA]</scope>
    <source>
        <strain evidence="7">ATCC 50818</strain>
    </source>
</reference>